<dbReference type="STRING" id="742152.A0A2H3JQ17"/>
<keyword evidence="2" id="KW-1133">Transmembrane helix</keyword>
<protein>
    <submittedName>
        <fullName evidence="4">Uncharacterized protein</fullName>
    </submittedName>
</protein>
<keyword evidence="2" id="KW-0812">Transmembrane</keyword>
<evidence type="ECO:0000256" key="1">
    <source>
        <dbReference type="SAM" id="MobiDB-lite"/>
    </source>
</evidence>
<feature type="signal peptide" evidence="3">
    <location>
        <begin position="1"/>
        <end position="24"/>
    </location>
</feature>
<name>A0A2H3JQ17_WOLCO</name>
<feature type="compositionally biased region" description="Polar residues" evidence="1">
    <location>
        <begin position="379"/>
        <end position="395"/>
    </location>
</feature>
<evidence type="ECO:0000313" key="5">
    <source>
        <dbReference type="Proteomes" id="UP000218811"/>
    </source>
</evidence>
<dbReference type="EMBL" id="KB467942">
    <property type="protein sequence ID" value="PCH38117.1"/>
    <property type="molecule type" value="Genomic_DNA"/>
</dbReference>
<feature type="region of interest" description="Disordered" evidence="1">
    <location>
        <begin position="338"/>
        <end position="360"/>
    </location>
</feature>
<keyword evidence="3" id="KW-0732">Signal</keyword>
<reference evidence="4 5" key="1">
    <citation type="journal article" date="2012" name="Science">
        <title>The Paleozoic origin of enzymatic lignin decomposition reconstructed from 31 fungal genomes.</title>
        <authorList>
            <person name="Floudas D."/>
            <person name="Binder M."/>
            <person name="Riley R."/>
            <person name="Barry K."/>
            <person name="Blanchette R.A."/>
            <person name="Henrissat B."/>
            <person name="Martinez A.T."/>
            <person name="Otillar R."/>
            <person name="Spatafora J.W."/>
            <person name="Yadav J.S."/>
            <person name="Aerts A."/>
            <person name="Benoit I."/>
            <person name="Boyd A."/>
            <person name="Carlson A."/>
            <person name="Copeland A."/>
            <person name="Coutinho P.M."/>
            <person name="de Vries R.P."/>
            <person name="Ferreira P."/>
            <person name="Findley K."/>
            <person name="Foster B."/>
            <person name="Gaskell J."/>
            <person name="Glotzer D."/>
            <person name="Gorecki P."/>
            <person name="Heitman J."/>
            <person name="Hesse C."/>
            <person name="Hori C."/>
            <person name="Igarashi K."/>
            <person name="Jurgens J.A."/>
            <person name="Kallen N."/>
            <person name="Kersten P."/>
            <person name="Kohler A."/>
            <person name="Kuees U."/>
            <person name="Kumar T.K.A."/>
            <person name="Kuo A."/>
            <person name="LaButti K."/>
            <person name="Larrondo L.F."/>
            <person name="Lindquist E."/>
            <person name="Ling A."/>
            <person name="Lombard V."/>
            <person name="Lucas S."/>
            <person name="Lundell T."/>
            <person name="Martin R."/>
            <person name="McLaughlin D.J."/>
            <person name="Morgenstern I."/>
            <person name="Morin E."/>
            <person name="Murat C."/>
            <person name="Nagy L.G."/>
            <person name="Nolan M."/>
            <person name="Ohm R.A."/>
            <person name="Patyshakuliyeva A."/>
            <person name="Rokas A."/>
            <person name="Ruiz-Duenas F.J."/>
            <person name="Sabat G."/>
            <person name="Salamov A."/>
            <person name="Samejima M."/>
            <person name="Schmutz J."/>
            <person name="Slot J.C."/>
            <person name="St John F."/>
            <person name="Stenlid J."/>
            <person name="Sun H."/>
            <person name="Sun S."/>
            <person name="Syed K."/>
            <person name="Tsang A."/>
            <person name="Wiebenga A."/>
            <person name="Young D."/>
            <person name="Pisabarro A."/>
            <person name="Eastwood D.C."/>
            <person name="Martin F."/>
            <person name="Cullen D."/>
            <person name="Grigoriev I.V."/>
            <person name="Hibbett D.S."/>
        </authorList>
    </citation>
    <scope>NUCLEOTIDE SEQUENCE [LARGE SCALE GENOMIC DNA]</scope>
    <source>
        <strain evidence="4 5">MD-104</strain>
    </source>
</reference>
<accession>A0A2H3JQ17</accession>
<feature type="region of interest" description="Disordered" evidence="1">
    <location>
        <begin position="374"/>
        <end position="402"/>
    </location>
</feature>
<evidence type="ECO:0000313" key="4">
    <source>
        <dbReference type="EMBL" id="PCH38117.1"/>
    </source>
</evidence>
<feature type="chain" id="PRO_5013904203" evidence="3">
    <location>
        <begin position="25"/>
        <end position="440"/>
    </location>
</feature>
<feature type="region of interest" description="Disordered" evidence="1">
    <location>
        <begin position="186"/>
        <end position="221"/>
    </location>
</feature>
<evidence type="ECO:0000256" key="3">
    <source>
        <dbReference type="SAM" id="SignalP"/>
    </source>
</evidence>
<organism evidence="4 5">
    <name type="scientific">Wolfiporia cocos (strain MD-104)</name>
    <name type="common">Brown rot fungus</name>
    <dbReference type="NCBI Taxonomy" id="742152"/>
    <lineage>
        <taxon>Eukaryota</taxon>
        <taxon>Fungi</taxon>
        <taxon>Dikarya</taxon>
        <taxon>Basidiomycota</taxon>
        <taxon>Agaricomycotina</taxon>
        <taxon>Agaricomycetes</taxon>
        <taxon>Polyporales</taxon>
        <taxon>Phaeolaceae</taxon>
        <taxon>Wolfiporia</taxon>
    </lineage>
</organism>
<dbReference type="OrthoDB" id="410267at2759"/>
<feature type="transmembrane region" description="Helical" evidence="2">
    <location>
        <begin position="224"/>
        <end position="249"/>
    </location>
</feature>
<dbReference type="OMA" id="MHELERN"/>
<dbReference type="Proteomes" id="UP000218811">
    <property type="component" value="Unassembled WGS sequence"/>
</dbReference>
<dbReference type="Gene3D" id="2.60.120.260">
    <property type="entry name" value="Galactose-binding domain-like"/>
    <property type="match status" value="1"/>
</dbReference>
<proteinExistence type="predicted"/>
<dbReference type="AlphaFoldDB" id="A0A2H3JQ17"/>
<keyword evidence="5" id="KW-1185">Reference proteome</keyword>
<sequence>MSPSFFDRLIQTASLLLLVGSTSAAVTNRTIDDENGDSVTGLRPIYAGEWNYGPTCTGCFVQPDGSDLFDGTWHDATASPTDPSPRNVTIQFNGTAVWVHCVVPNYVEYATTYVNISFELDGDFVGIYSHEPSDSIEYQYNVTVYGNASLPNTEHTLVMTPQRKANASYMAFDWVEYSYDPDGLGAHSSSTTAASSTASTGTPTPSGSTTPVTTSSPSTHTTPVGAIAGGVIGGAAALAIGLLAFLYLLRRHRASADRIIMYRGEGRLDAIEEPIVKPEPYMDSPSTSQVALPSALHPQSAAEHGISEVSSSSLSAQMNSATGASSTALSLTAASGSATAITRSGQGSGQGRSKAAMRREELARQMQDIEQHVADLQGRRSSVRQGSTPAASATEESNDMELRRQIENLQHEVERLRAEAEVAAAANDPPPAYEEAEEES</sequence>
<evidence type="ECO:0000256" key="2">
    <source>
        <dbReference type="SAM" id="Phobius"/>
    </source>
</evidence>
<gene>
    <name evidence="4" type="ORF">WOLCODRAFT_23097</name>
</gene>
<keyword evidence="2" id="KW-0472">Membrane</keyword>